<feature type="repeat" description="WD" evidence="1">
    <location>
        <begin position="177"/>
        <end position="218"/>
    </location>
</feature>
<dbReference type="PANTHER" id="PTHR19846:SF0">
    <property type="entry name" value="PRE-MRNA PROCESSING FACTOR 4"/>
    <property type="match status" value="1"/>
</dbReference>
<evidence type="ECO:0000256" key="1">
    <source>
        <dbReference type="PROSITE-ProRule" id="PRU00221"/>
    </source>
</evidence>
<organism evidence="2 3">
    <name type="scientific">Lignipirellula cremea</name>
    <dbReference type="NCBI Taxonomy" id="2528010"/>
    <lineage>
        <taxon>Bacteria</taxon>
        <taxon>Pseudomonadati</taxon>
        <taxon>Planctomycetota</taxon>
        <taxon>Planctomycetia</taxon>
        <taxon>Pirellulales</taxon>
        <taxon>Pirellulaceae</taxon>
        <taxon>Lignipirellula</taxon>
    </lineage>
</organism>
<dbReference type="GO" id="GO:0000398">
    <property type="term" value="P:mRNA splicing, via spliceosome"/>
    <property type="evidence" value="ECO:0007669"/>
    <property type="project" value="TreeGrafter"/>
</dbReference>
<proteinExistence type="predicted"/>
<dbReference type="Pfam" id="PF00400">
    <property type="entry name" value="WD40"/>
    <property type="match status" value="5"/>
</dbReference>
<sequence length="377" mass="40559">MDAADAASPPTFTPRPGAADPFALRLVRELPHDRGALSCCYDPSGRYLFAGARDLFVHRWDLAAEPLVPEPQPKAKTPPLPQAPADSRLPLAGHESWVGAMQFLADGKHLATGDFVGRLIVWPALEEQPEPLFSVEAHQGSIRALATSPDGALIATVGNDHAVRVWSATTGEKVLDLVGHDCHVYNTAFHPSGQALVSADLKGVVRHWEIPSGKLIRSLDASVLYTWSEKYTVDVGGVRGMAFSPDGSLLACSGSIGEDRGIAIPGLPRVLLLDWATGKTVRELQGPVADTGFAWSVVFHPDRFLIASGGARRGGYLWFWTPDAEASFHQHAFAQKAPGFDLALAPDGLSLAVANHDGVLRLYEMFVEPEPPEPPRK</sequence>
<dbReference type="AlphaFoldDB" id="A0A518DNT6"/>
<accession>A0A518DNT6</accession>
<dbReference type="CDD" id="cd00200">
    <property type="entry name" value="WD40"/>
    <property type="match status" value="1"/>
</dbReference>
<dbReference type="PROSITE" id="PS50294">
    <property type="entry name" value="WD_REPEATS_REGION"/>
    <property type="match status" value="2"/>
</dbReference>
<dbReference type="PANTHER" id="PTHR19846">
    <property type="entry name" value="WD40 REPEAT PROTEIN"/>
    <property type="match status" value="1"/>
</dbReference>
<name>A0A518DNT6_9BACT</name>
<dbReference type="GO" id="GO:0030621">
    <property type="term" value="F:U4 snRNA binding"/>
    <property type="evidence" value="ECO:0007669"/>
    <property type="project" value="TreeGrafter"/>
</dbReference>
<evidence type="ECO:0000313" key="2">
    <source>
        <dbReference type="EMBL" id="QDU93491.1"/>
    </source>
</evidence>
<dbReference type="PROSITE" id="PS50082">
    <property type="entry name" value="WD_REPEATS_2"/>
    <property type="match status" value="3"/>
</dbReference>
<dbReference type="Gene3D" id="2.130.10.10">
    <property type="entry name" value="YVTN repeat-like/Quinoprotein amine dehydrogenase"/>
    <property type="match status" value="2"/>
</dbReference>
<dbReference type="Proteomes" id="UP000317648">
    <property type="component" value="Chromosome"/>
</dbReference>
<dbReference type="OrthoDB" id="230341at2"/>
<dbReference type="SMART" id="SM00320">
    <property type="entry name" value="WD40"/>
    <property type="match status" value="7"/>
</dbReference>
<dbReference type="InterPro" id="IPR015943">
    <property type="entry name" value="WD40/YVTN_repeat-like_dom_sf"/>
</dbReference>
<feature type="repeat" description="WD" evidence="1">
    <location>
        <begin position="135"/>
        <end position="176"/>
    </location>
</feature>
<dbReference type="InterPro" id="IPR001680">
    <property type="entry name" value="WD40_rpt"/>
</dbReference>
<dbReference type="GO" id="GO:0017070">
    <property type="term" value="F:U6 snRNA binding"/>
    <property type="evidence" value="ECO:0007669"/>
    <property type="project" value="TreeGrafter"/>
</dbReference>
<feature type="repeat" description="WD" evidence="1">
    <location>
        <begin position="91"/>
        <end position="122"/>
    </location>
</feature>
<dbReference type="RefSeq" id="WP_145050344.1">
    <property type="nucleotide sequence ID" value="NZ_CP036433.1"/>
</dbReference>
<gene>
    <name evidence="2" type="ORF">Pla8534_12710</name>
</gene>
<keyword evidence="3" id="KW-1185">Reference proteome</keyword>
<dbReference type="InterPro" id="IPR036322">
    <property type="entry name" value="WD40_repeat_dom_sf"/>
</dbReference>
<evidence type="ECO:0000313" key="3">
    <source>
        <dbReference type="Proteomes" id="UP000317648"/>
    </source>
</evidence>
<dbReference type="EMBL" id="CP036433">
    <property type="protein sequence ID" value="QDU93491.1"/>
    <property type="molecule type" value="Genomic_DNA"/>
</dbReference>
<dbReference type="SUPFAM" id="SSF50978">
    <property type="entry name" value="WD40 repeat-like"/>
    <property type="match status" value="1"/>
</dbReference>
<keyword evidence="1" id="KW-0853">WD repeat</keyword>
<reference evidence="2 3" key="1">
    <citation type="submission" date="2019-02" db="EMBL/GenBank/DDBJ databases">
        <title>Deep-cultivation of Planctomycetes and their phenomic and genomic characterization uncovers novel biology.</title>
        <authorList>
            <person name="Wiegand S."/>
            <person name="Jogler M."/>
            <person name="Boedeker C."/>
            <person name="Pinto D."/>
            <person name="Vollmers J."/>
            <person name="Rivas-Marin E."/>
            <person name="Kohn T."/>
            <person name="Peeters S.H."/>
            <person name="Heuer A."/>
            <person name="Rast P."/>
            <person name="Oberbeckmann S."/>
            <person name="Bunk B."/>
            <person name="Jeske O."/>
            <person name="Meyerdierks A."/>
            <person name="Storesund J.E."/>
            <person name="Kallscheuer N."/>
            <person name="Luecker S."/>
            <person name="Lage O.M."/>
            <person name="Pohl T."/>
            <person name="Merkel B.J."/>
            <person name="Hornburger P."/>
            <person name="Mueller R.-W."/>
            <person name="Bruemmer F."/>
            <person name="Labrenz M."/>
            <person name="Spormann A.M."/>
            <person name="Op den Camp H."/>
            <person name="Overmann J."/>
            <person name="Amann R."/>
            <person name="Jetten M.S.M."/>
            <person name="Mascher T."/>
            <person name="Medema M.H."/>
            <person name="Devos D.P."/>
            <person name="Kaster A.-K."/>
            <person name="Ovreas L."/>
            <person name="Rohde M."/>
            <person name="Galperin M.Y."/>
            <person name="Jogler C."/>
        </authorList>
    </citation>
    <scope>NUCLEOTIDE SEQUENCE [LARGE SCALE GENOMIC DNA]</scope>
    <source>
        <strain evidence="2 3">Pla85_3_4</strain>
    </source>
</reference>
<protein>
    <submittedName>
        <fullName evidence="2">WD domain, G-beta repeat</fullName>
    </submittedName>
</protein>
<dbReference type="KEGG" id="lcre:Pla8534_12710"/>